<keyword evidence="3" id="KW-0862">Zinc</keyword>
<dbReference type="PROSITE" id="PS01360">
    <property type="entry name" value="ZF_MYND_1"/>
    <property type="match status" value="1"/>
</dbReference>
<gene>
    <name evidence="8" type="ORF">NTJ_08587</name>
</gene>
<evidence type="ECO:0000256" key="5">
    <source>
        <dbReference type="SAM" id="Coils"/>
    </source>
</evidence>
<feature type="compositionally biased region" description="Basic and acidic residues" evidence="6">
    <location>
        <begin position="187"/>
        <end position="199"/>
    </location>
</feature>
<feature type="compositionally biased region" description="Basic residues" evidence="6">
    <location>
        <begin position="25"/>
        <end position="39"/>
    </location>
</feature>
<feature type="region of interest" description="Disordered" evidence="6">
    <location>
        <begin position="629"/>
        <end position="657"/>
    </location>
</feature>
<evidence type="ECO:0000256" key="3">
    <source>
        <dbReference type="ARBA" id="ARBA00022833"/>
    </source>
</evidence>
<feature type="compositionally biased region" description="Basic and acidic residues" evidence="6">
    <location>
        <begin position="223"/>
        <end position="235"/>
    </location>
</feature>
<feature type="compositionally biased region" description="Low complexity" evidence="6">
    <location>
        <begin position="352"/>
        <end position="361"/>
    </location>
</feature>
<evidence type="ECO:0000313" key="9">
    <source>
        <dbReference type="Proteomes" id="UP001307889"/>
    </source>
</evidence>
<feature type="region of interest" description="Disordered" evidence="6">
    <location>
        <begin position="808"/>
        <end position="898"/>
    </location>
</feature>
<feature type="compositionally biased region" description="Polar residues" evidence="6">
    <location>
        <begin position="389"/>
        <end position="401"/>
    </location>
</feature>
<dbReference type="PROSITE" id="PS50865">
    <property type="entry name" value="ZF_MYND_2"/>
    <property type="match status" value="1"/>
</dbReference>
<feature type="region of interest" description="Disordered" evidence="6">
    <location>
        <begin position="1"/>
        <end position="42"/>
    </location>
</feature>
<name>A0ABN7AUA8_9HEMI</name>
<keyword evidence="9" id="KW-1185">Reference proteome</keyword>
<organism evidence="8 9">
    <name type="scientific">Nesidiocoris tenuis</name>
    <dbReference type="NCBI Taxonomy" id="355587"/>
    <lineage>
        <taxon>Eukaryota</taxon>
        <taxon>Metazoa</taxon>
        <taxon>Ecdysozoa</taxon>
        <taxon>Arthropoda</taxon>
        <taxon>Hexapoda</taxon>
        <taxon>Insecta</taxon>
        <taxon>Pterygota</taxon>
        <taxon>Neoptera</taxon>
        <taxon>Paraneoptera</taxon>
        <taxon>Hemiptera</taxon>
        <taxon>Heteroptera</taxon>
        <taxon>Panheteroptera</taxon>
        <taxon>Cimicomorpha</taxon>
        <taxon>Miridae</taxon>
        <taxon>Dicyphina</taxon>
        <taxon>Nesidiocoris</taxon>
    </lineage>
</organism>
<feature type="compositionally biased region" description="Acidic residues" evidence="6">
    <location>
        <begin position="200"/>
        <end position="220"/>
    </location>
</feature>
<dbReference type="PANTHER" id="PTHR10237:SF15">
    <property type="entry name" value="LD37257P"/>
    <property type="match status" value="1"/>
</dbReference>
<dbReference type="PANTHER" id="PTHR10237">
    <property type="entry name" value="DEFORMED EPIDERMAL AUTOREGULATORY FACTOR 1 HOMOLOG SUPPRESSIN"/>
    <property type="match status" value="1"/>
</dbReference>
<feature type="domain" description="MYND-type" evidence="7">
    <location>
        <begin position="899"/>
        <end position="936"/>
    </location>
</feature>
<dbReference type="SUPFAM" id="SSF144232">
    <property type="entry name" value="HIT/MYND zinc finger-like"/>
    <property type="match status" value="1"/>
</dbReference>
<protein>
    <submittedName>
        <fullName evidence="8">MYND finger</fullName>
    </submittedName>
</protein>
<proteinExistence type="predicted"/>
<feature type="compositionally biased region" description="Basic and acidic residues" evidence="6">
    <location>
        <begin position="269"/>
        <end position="282"/>
    </location>
</feature>
<feature type="region of interest" description="Disordered" evidence="6">
    <location>
        <begin position="122"/>
        <end position="450"/>
    </location>
</feature>
<keyword evidence="5" id="KW-0175">Coiled coil</keyword>
<feature type="compositionally biased region" description="Acidic residues" evidence="6">
    <location>
        <begin position="177"/>
        <end position="186"/>
    </location>
</feature>
<feature type="compositionally biased region" description="Low complexity" evidence="6">
    <location>
        <begin position="307"/>
        <end position="319"/>
    </location>
</feature>
<evidence type="ECO:0000256" key="4">
    <source>
        <dbReference type="PROSITE-ProRule" id="PRU00134"/>
    </source>
</evidence>
<sequence length="938" mass="102089">MPGRRAKSRAIGPWVDLHDLPPVPRNKKKKPKNRKRIHPSFRVPLALGLMPSKARQTDPLGLNLRTNDNMHIMEGDCDKSSGVLTAERAPDLLPRASKSDDSKSLLEVNVNIDVPEAAVIAKIDEKETEDEKKENEEVVKEPSEEKEEIVKDQESEESPKCEAAVSLTNGEHSAEPQPDEEIEEIEKETSESEDNLRIEDDVEKEEEEEDGELEAMEAAEAESIQKAELAEKASEELLEEIDAKEEDELDNSGPGSPSPEALEPQIVVKIEKTPLESHDDCKLPSPSELAMSLAKPASPCGGSKNGSRSASPLSQPSSPKRLCAILTAGKAVSSRGETATLWAKPPSPPKAASPACGSKSPTAPAGVAAKATPIVKEEPQPLGDLDLRTNVSTISITTPNETLLRKRSVEKEGDGEFSSGSESDTGRKRVRVDHGSGHTSPFHPPESQMAGNYMDYERERLIQDFVADCSQRPEELNRAVDKLQKELETLAELLKAKELEWNTLLRLKKLKEETLERLKRKKRQTAFDETSSERFLDHATLRNALKPHGNNQLMMVPIVSSSPTSMLNRAPPPIRMPDYSSHQKAQQQRPILPKPYGNVVDPSTIMREGRNGPVLDVKSIIADYSAPYRSRHPQDIPRRGRRVRGEHGPRSNAVNPSSLISMSNMALGSGARVRTVTDSPYMLPNPEQLVRAAIASSDARGDNSGSYKDVLAQFAKLTGGANNQANLASAAGNAANMNPSSKNSHPPSGLPPPPYPEVTLHPVGGGGRIPSPPVSTSLLHGILTKNVPTSRPSNFSPTLARLLTAPDRPPAAAHQSMVVHPPPPPYRPQQQSSSSRVPTISDIINSSKKSRNEITITPVPGNQPPQKIPKEEAPTPDEDDGEGDRLVIDESADDSPLQCQGCKQRSAQFVCAGCGNQWYCSRECQVTAWEEHSDVCSG</sequence>
<dbReference type="InterPro" id="IPR002893">
    <property type="entry name" value="Znf_MYND"/>
</dbReference>
<evidence type="ECO:0000313" key="8">
    <source>
        <dbReference type="EMBL" id="BES95788.1"/>
    </source>
</evidence>
<evidence type="ECO:0000256" key="2">
    <source>
        <dbReference type="ARBA" id="ARBA00022771"/>
    </source>
</evidence>
<dbReference type="EMBL" id="AP028914">
    <property type="protein sequence ID" value="BES95788.1"/>
    <property type="molecule type" value="Genomic_DNA"/>
</dbReference>
<accession>A0ABN7AUA8</accession>
<feature type="compositionally biased region" description="Basic and acidic residues" evidence="6">
    <location>
        <begin position="403"/>
        <end position="414"/>
    </location>
</feature>
<feature type="compositionally biased region" description="Basic and acidic residues" evidence="6">
    <location>
        <begin position="122"/>
        <end position="160"/>
    </location>
</feature>
<evidence type="ECO:0000259" key="7">
    <source>
        <dbReference type="PROSITE" id="PS50865"/>
    </source>
</evidence>
<keyword evidence="1" id="KW-0479">Metal-binding</keyword>
<feature type="compositionally biased region" description="Low complexity" evidence="6">
    <location>
        <begin position="828"/>
        <end position="838"/>
    </location>
</feature>
<feature type="compositionally biased region" description="Basic and acidic residues" evidence="6">
    <location>
        <begin position="632"/>
        <end position="649"/>
    </location>
</feature>
<feature type="compositionally biased region" description="Acidic residues" evidence="6">
    <location>
        <begin position="236"/>
        <end position="250"/>
    </location>
</feature>
<dbReference type="Proteomes" id="UP001307889">
    <property type="component" value="Chromosome 6"/>
</dbReference>
<feature type="coiled-coil region" evidence="5">
    <location>
        <begin position="473"/>
        <end position="524"/>
    </location>
</feature>
<dbReference type="Pfam" id="PF01753">
    <property type="entry name" value="zf-MYND"/>
    <property type="match status" value="1"/>
</dbReference>
<keyword evidence="2 4" id="KW-0863">Zinc-finger</keyword>
<feature type="compositionally biased region" description="Basic and acidic residues" evidence="6">
    <location>
        <begin position="424"/>
        <end position="436"/>
    </location>
</feature>
<evidence type="ECO:0000256" key="6">
    <source>
        <dbReference type="SAM" id="MobiDB-lite"/>
    </source>
</evidence>
<evidence type="ECO:0000256" key="1">
    <source>
        <dbReference type="ARBA" id="ARBA00022723"/>
    </source>
</evidence>
<dbReference type="Gene3D" id="6.10.140.2220">
    <property type="match status" value="1"/>
</dbReference>
<feature type="region of interest" description="Disordered" evidence="6">
    <location>
        <begin position="733"/>
        <end position="773"/>
    </location>
</feature>
<reference evidence="8 9" key="1">
    <citation type="submission" date="2023-09" db="EMBL/GenBank/DDBJ databases">
        <title>Nesidiocoris tenuis whole genome shotgun sequence.</title>
        <authorList>
            <person name="Shibata T."/>
            <person name="Shimoda M."/>
            <person name="Kobayashi T."/>
            <person name="Uehara T."/>
        </authorList>
    </citation>
    <scope>NUCLEOTIDE SEQUENCE [LARGE SCALE GENOMIC DNA]</scope>
    <source>
        <strain evidence="8 9">Japan</strain>
    </source>
</reference>
<dbReference type="InterPro" id="IPR024119">
    <property type="entry name" value="TF_DEAF-1"/>
</dbReference>